<accession>B1V1P0</accession>
<feature type="transmembrane region" description="Helical" evidence="1">
    <location>
        <begin position="56"/>
        <end position="73"/>
    </location>
</feature>
<dbReference type="AlphaFoldDB" id="B1V1P0"/>
<dbReference type="RefSeq" id="WP_004460260.1">
    <property type="nucleotide sequence ID" value="NZ_ABOO01000010.1"/>
</dbReference>
<gene>
    <name evidence="2" type="ORF">CJD_1940</name>
</gene>
<organism evidence="2 3">
    <name type="scientific">Clostridium perfringens D str. JGS1721</name>
    <dbReference type="NCBI Taxonomy" id="488537"/>
    <lineage>
        <taxon>Bacteria</taxon>
        <taxon>Bacillati</taxon>
        <taxon>Bacillota</taxon>
        <taxon>Clostridia</taxon>
        <taxon>Eubacteriales</taxon>
        <taxon>Clostridiaceae</taxon>
        <taxon>Clostridium</taxon>
    </lineage>
</organism>
<proteinExistence type="predicted"/>
<sequence length="79" mass="9838">MNIYDGEKTDKGFEFFYWNLSYRRRLIRLLWTTPIVLFIVFYSFNNLELSFKDISAILFLIFIYIVQFLYNFLKWKNII</sequence>
<evidence type="ECO:0000313" key="3">
    <source>
        <dbReference type="Proteomes" id="UP000003188"/>
    </source>
</evidence>
<name>B1V1P0_CLOPF</name>
<evidence type="ECO:0000256" key="1">
    <source>
        <dbReference type="SAM" id="Phobius"/>
    </source>
</evidence>
<keyword evidence="1" id="KW-0812">Transmembrane</keyword>
<reference evidence="2 3" key="1">
    <citation type="submission" date="2008-03" db="EMBL/GenBank/DDBJ databases">
        <authorList>
            <person name="Paulsen I."/>
            <person name="Sebastian Y."/>
        </authorList>
    </citation>
    <scope>NUCLEOTIDE SEQUENCE [LARGE SCALE GENOMIC DNA]</scope>
    <source>
        <strain evidence="3">D str. JGS1721</strain>
    </source>
</reference>
<comment type="caution">
    <text evidence="2">The sequence shown here is derived from an EMBL/GenBank/DDBJ whole genome shotgun (WGS) entry which is preliminary data.</text>
</comment>
<evidence type="ECO:0000313" key="2">
    <source>
        <dbReference type="EMBL" id="EDT72370.1"/>
    </source>
</evidence>
<protein>
    <submittedName>
        <fullName evidence="2">Uncharacterized protein</fullName>
    </submittedName>
</protein>
<dbReference type="Proteomes" id="UP000003188">
    <property type="component" value="Unassembled WGS sequence"/>
</dbReference>
<feature type="transmembrane region" description="Helical" evidence="1">
    <location>
        <begin position="26"/>
        <end position="44"/>
    </location>
</feature>
<keyword evidence="1" id="KW-1133">Transmembrane helix</keyword>
<dbReference type="EMBL" id="ABOO01000010">
    <property type="protein sequence ID" value="EDT72370.1"/>
    <property type="molecule type" value="Genomic_DNA"/>
</dbReference>
<keyword evidence="1" id="KW-0472">Membrane</keyword>